<feature type="domain" description="C2H2-type" evidence="10">
    <location>
        <begin position="370"/>
        <end position="397"/>
    </location>
</feature>
<dbReference type="FunFam" id="3.30.160.60:FF:000446">
    <property type="entry name" value="Zinc finger protein"/>
    <property type="match status" value="2"/>
</dbReference>
<dbReference type="Proteomes" id="UP001152888">
    <property type="component" value="Unassembled WGS sequence"/>
</dbReference>
<dbReference type="AlphaFoldDB" id="A0A9P0KXN3"/>
<feature type="binding site" evidence="8">
    <location>
        <position position="42"/>
    </location>
    <ligand>
        <name>Zn(2+)</name>
        <dbReference type="ChEBI" id="CHEBI:29105"/>
    </ligand>
</feature>
<organism evidence="12 13">
    <name type="scientific">Acanthoscelides obtectus</name>
    <name type="common">Bean weevil</name>
    <name type="synonym">Bruchus obtectus</name>
    <dbReference type="NCBI Taxonomy" id="200917"/>
    <lineage>
        <taxon>Eukaryota</taxon>
        <taxon>Metazoa</taxon>
        <taxon>Ecdysozoa</taxon>
        <taxon>Arthropoda</taxon>
        <taxon>Hexapoda</taxon>
        <taxon>Insecta</taxon>
        <taxon>Pterygota</taxon>
        <taxon>Neoptera</taxon>
        <taxon>Endopterygota</taxon>
        <taxon>Coleoptera</taxon>
        <taxon>Polyphaga</taxon>
        <taxon>Cucujiformia</taxon>
        <taxon>Chrysomeloidea</taxon>
        <taxon>Chrysomelidae</taxon>
        <taxon>Bruchinae</taxon>
        <taxon>Bruchini</taxon>
        <taxon>Acanthoscelides</taxon>
    </lineage>
</organism>
<dbReference type="PANTHER" id="PTHR24388">
    <property type="entry name" value="ZINC FINGER PROTEIN"/>
    <property type="match status" value="1"/>
</dbReference>
<feature type="domain" description="C2H2-type" evidence="10">
    <location>
        <begin position="398"/>
        <end position="426"/>
    </location>
</feature>
<feature type="domain" description="C2H2-type" evidence="10">
    <location>
        <begin position="454"/>
        <end position="482"/>
    </location>
</feature>
<feature type="region of interest" description="Disordered" evidence="9">
    <location>
        <begin position="478"/>
        <end position="499"/>
    </location>
</feature>
<feature type="binding site" evidence="8">
    <location>
        <position position="83"/>
    </location>
    <ligand>
        <name>Zn(2+)</name>
        <dbReference type="ChEBI" id="CHEBI:29105"/>
    </ligand>
</feature>
<feature type="compositionally biased region" description="Basic and acidic residues" evidence="9">
    <location>
        <begin position="143"/>
        <end position="155"/>
    </location>
</feature>
<dbReference type="FunFam" id="3.30.160.60:FF:000624">
    <property type="entry name" value="zinc finger protein 697"/>
    <property type="match status" value="1"/>
</dbReference>
<keyword evidence="5" id="KW-0539">Nucleus</keyword>
<dbReference type="InterPro" id="IPR050527">
    <property type="entry name" value="Snail/Krueppel_Znf"/>
</dbReference>
<gene>
    <name evidence="12" type="ORF">ACAOBT_LOCUS15807</name>
</gene>
<evidence type="ECO:0000256" key="3">
    <source>
        <dbReference type="ARBA" id="ARBA00022771"/>
    </source>
</evidence>
<keyword evidence="13" id="KW-1185">Reference proteome</keyword>
<comment type="caution">
    <text evidence="12">The sequence shown here is derived from an EMBL/GenBank/DDBJ whole genome shotgun (WGS) entry which is preliminary data.</text>
</comment>
<feature type="binding site" evidence="8">
    <location>
        <position position="86"/>
    </location>
    <ligand>
        <name>Zn(2+)</name>
        <dbReference type="ChEBI" id="CHEBI:29105"/>
    </ligand>
</feature>
<evidence type="ECO:0000259" key="11">
    <source>
        <dbReference type="PROSITE" id="PS51915"/>
    </source>
</evidence>
<evidence type="ECO:0000256" key="4">
    <source>
        <dbReference type="ARBA" id="ARBA00022833"/>
    </source>
</evidence>
<feature type="compositionally biased region" description="Polar residues" evidence="9">
    <location>
        <begin position="156"/>
        <end position="178"/>
    </location>
</feature>
<reference evidence="12" key="1">
    <citation type="submission" date="2022-03" db="EMBL/GenBank/DDBJ databases">
        <authorList>
            <person name="Sayadi A."/>
        </authorList>
    </citation>
    <scope>NUCLEOTIDE SEQUENCE</scope>
</reference>
<sequence>MFVSSNRSNFEPEKTLLATVASDIPTTMTSAQTSQTQNLYQCRLCLKRTPTRVNIFGGDFPKMLEILTSIKVRENDGLPKYSCLKCAQDVKSALIIKKRIIKAHKYLIENLRKRNISTVSNQRAPVQAAQTSRKPVLRSRKVVIPDKRTEPKTETKSPTAQFSNENTVDQQNSDDVSENTVPKVEVKLEVLDEASQNSNDASMADENSGDFLNEIIQKVMGRKQAREQTTYTCEICNISFSNKPAYTLHSNKHKKTKCEICNRVTRSDNFRKHLMLHSSGPSVCNLCGATCKNIESLRGHMFYQHRSSSDSYVCEECGKKFKIKYKFLLHKTKVHTGIRNFKCETCGKAFFTKGNLMTHDKMTHKKLRPHICEFCGTGFSSPYALKTHKRQHTNEKPYVCDQCNEGFRQKVSLRSHLKSKHGIEEAKESICSECGRGFATNYALSIHQRLHTSMKCEVCSESFAGQEYLNNHMKEAHNVDNEEKQDESQNTEENQDEES</sequence>
<evidence type="ECO:0000313" key="13">
    <source>
        <dbReference type="Proteomes" id="UP001152888"/>
    </source>
</evidence>
<dbReference type="EMBL" id="CAKOFQ010006947">
    <property type="protein sequence ID" value="CAH1983899.1"/>
    <property type="molecule type" value="Genomic_DNA"/>
</dbReference>
<feature type="domain" description="C2H2-type" evidence="10">
    <location>
        <begin position="341"/>
        <end position="369"/>
    </location>
</feature>
<name>A0A9P0KXN3_ACAOB</name>
<evidence type="ECO:0000256" key="7">
    <source>
        <dbReference type="PROSITE-ProRule" id="PRU00042"/>
    </source>
</evidence>
<evidence type="ECO:0000256" key="8">
    <source>
        <dbReference type="PROSITE-ProRule" id="PRU01263"/>
    </source>
</evidence>
<dbReference type="SUPFAM" id="SSF57716">
    <property type="entry name" value="Glucocorticoid receptor-like (DNA-binding domain)"/>
    <property type="match status" value="1"/>
</dbReference>
<feature type="compositionally biased region" description="Polar residues" evidence="9">
    <location>
        <begin position="119"/>
        <end position="133"/>
    </location>
</feature>
<proteinExistence type="inferred from homology"/>
<evidence type="ECO:0000256" key="6">
    <source>
        <dbReference type="ARBA" id="ARBA00037948"/>
    </source>
</evidence>
<feature type="domain" description="C2H2-type" evidence="10">
    <location>
        <begin position="312"/>
        <end position="340"/>
    </location>
</feature>
<evidence type="ECO:0000256" key="5">
    <source>
        <dbReference type="ARBA" id="ARBA00023242"/>
    </source>
</evidence>
<dbReference type="GO" id="GO:0000978">
    <property type="term" value="F:RNA polymerase II cis-regulatory region sequence-specific DNA binding"/>
    <property type="evidence" value="ECO:0007669"/>
    <property type="project" value="TreeGrafter"/>
</dbReference>
<dbReference type="PROSITE" id="PS50157">
    <property type="entry name" value="ZINC_FINGER_C2H2_2"/>
    <property type="match status" value="7"/>
</dbReference>
<evidence type="ECO:0000259" key="10">
    <source>
        <dbReference type="PROSITE" id="PS50157"/>
    </source>
</evidence>
<feature type="binding site" evidence="8">
    <location>
        <position position="45"/>
    </location>
    <ligand>
        <name>Zn(2+)</name>
        <dbReference type="ChEBI" id="CHEBI:29105"/>
    </ligand>
</feature>
<protein>
    <submittedName>
        <fullName evidence="12">Uncharacterized protein</fullName>
    </submittedName>
</protein>
<keyword evidence="1 8" id="KW-0479">Metal-binding</keyword>
<dbReference type="Gene3D" id="3.40.1800.20">
    <property type="match status" value="1"/>
</dbReference>
<dbReference type="InterPro" id="IPR012934">
    <property type="entry name" value="Znf_AD"/>
</dbReference>
<dbReference type="GO" id="GO:0005634">
    <property type="term" value="C:nucleus"/>
    <property type="evidence" value="ECO:0007669"/>
    <property type="project" value="InterPro"/>
</dbReference>
<evidence type="ECO:0000256" key="2">
    <source>
        <dbReference type="ARBA" id="ARBA00022737"/>
    </source>
</evidence>
<dbReference type="PANTHER" id="PTHR24388:SF53">
    <property type="entry name" value="CHORION TRANSCRIPTION FACTOR CF2-RELATED"/>
    <property type="match status" value="1"/>
</dbReference>
<accession>A0A9P0KXN3</accession>
<dbReference type="Pfam" id="PF07776">
    <property type="entry name" value="zf-AD"/>
    <property type="match status" value="1"/>
</dbReference>
<keyword evidence="4 8" id="KW-0862">Zinc</keyword>
<comment type="similarity">
    <text evidence="6">Belongs to the snail C2H2-type zinc-finger protein family.</text>
</comment>
<feature type="region of interest" description="Disordered" evidence="9">
    <location>
        <begin position="119"/>
        <end position="178"/>
    </location>
</feature>
<evidence type="ECO:0000313" key="12">
    <source>
        <dbReference type="EMBL" id="CAH1983899.1"/>
    </source>
</evidence>
<dbReference type="GO" id="GO:0008270">
    <property type="term" value="F:zinc ion binding"/>
    <property type="evidence" value="ECO:0007669"/>
    <property type="project" value="UniProtKB-UniRule"/>
</dbReference>
<dbReference type="GO" id="GO:0000981">
    <property type="term" value="F:DNA-binding transcription factor activity, RNA polymerase II-specific"/>
    <property type="evidence" value="ECO:0007669"/>
    <property type="project" value="TreeGrafter"/>
</dbReference>
<feature type="compositionally biased region" description="Acidic residues" evidence="9">
    <location>
        <begin position="483"/>
        <end position="499"/>
    </location>
</feature>
<dbReference type="SUPFAM" id="SSF57667">
    <property type="entry name" value="beta-beta-alpha zinc fingers"/>
    <property type="match status" value="4"/>
</dbReference>
<evidence type="ECO:0000256" key="1">
    <source>
        <dbReference type="ARBA" id="ARBA00022723"/>
    </source>
</evidence>
<evidence type="ECO:0000256" key="9">
    <source>
        <dbReference type="SAM" id="MobiDB-lite"/>
    </source>
</evidence>
<dbReference type="SMART" id="SM00355">
    <property type="entry name" value="ZnF_C2H2"/>
    <property type="match status" value="9"/>
</dbReference>
<dbReference type="Pfam" id="PF13894">
    <property type="entry name" value="zf-C2H2_4"/>
    <property type="match status" value="1"/>
</dbReference>
<dbReference type="PROSITE" id="PS00028">
    <property type="entry name" value="ZINC_FINGER_C2H2_1"/>
    <property type="match status" value="7"/>
</dbReference>
<dbReference type="InterPro" id="IPR036236">
    <property type="entry name" value="Znf_C2H2_sf"/>
</dbReference>
<dbReference type="Gene3D" id="3.30.160.60">
    <property type="entry name" value="Classic Zinc Finger"/>
    <property type="match status" value="7"/>
</dbReference>
<keyword evidence="2" id="KW-0677">Repeat</keyword>
<dbReference type="PROSITE" id="PS51915">
    <property type="entry name" value="ZAD"/>
    <property type="match status" value="1"/>
</dbReference>
<dbReference type="Pfam" id="PF00096">
    <property type="entry name" value="zf-C2H2"/>
    <property type="match status" value="5"/>
</dbReference>
<feature type="domain" description="C2H2-type" evidence="10">
    <location>
        <begin position="429"/>
        <end position="456"/>
    </location>
</feature>
<feature type="domain" description="ZAD" evidence="11">
    <location>
        <begin position="40"/>
        <end position="110"/>
    </location>
</feature>
<feature type="domain" description="C2H2-type" evidence="10">
    <location>
        <begin position="231"/>
        <end position="258"/>
    </location>
</feature>
<keyword evidence="3 7" id="KW-0863">Zinc-finger</keyword>
<dbReference type="Pfam" id="PF13912">
    <property type="entry name" value="zf-C2H2_6"/>
    <property type="match status" value="1"/>
</dbReference>
<dbReference type="InterPro" id="IPR013087">
    <property type="entry name" value="Znf_C2H2_type"/>
</dbReference>